<dbReference type="InterPro" id="IPR001296">
    <property type="entry name" value="Glyco_trans_1"/>
</dbReference>
<dbReference type="RefSeq" id="WP_244516158.1">
    <property type="nucleotide sequence ID" value="NZ_FOBC01000008.1"/>
</dbReference>
<dbReference type="SUPFAM" id="SSF53756">
    <property type="entry name" value="UDP-Glycosyltransferase/glycogen phosphorylase"/>
    <property type="match status" value="1"/>
</dbReference>
<proteinExistence type="inferred from homology"/>
<dbReference type="EMBL" id="FOBC01000008">
    <property type="protein sequence ID" value="SEL24342.1"/>
    <property type="molecule type" value="Genomic_DNA"/>
</dbReference>
<evidence type="ECO:0000256" key="1">
    <source>
        <dbReference type="ARBA" id="ARBA00009481"/>
    </source>
</evidence>
<keyword evidence="7" id="KW-1185">Reference proteome</keyword>
<dbReference type="Pfam" id="PF00534">
    <property type="entry name" value="Glycos_transf_1"/>
    <property type="match status" value="1"/>
</dbReference>
<dbReference type="CDD" id="cd03801">
    <property type="entry name" value="GT4_PimA-like"/>
    <property type="match status" value="1"/>
</dbReference>
<name>A0A1H7NLA8_9GAMM</name>
<evidence type="ECO:0000313" key="6">
    <source>
        <dbReference type="EMBL" id="SEL24342.1"/>
    </source>
</evidence>
<keyword evidence="2" id="KW-0328">Glycosyltransferase</keyword>
<dbReference type="GO" id="GO:0016757">
    <property type="term" value="F:glycosyltransferase activity"/>
    <property type="evidence" value="ECO:0007669"/>
    <property type="project" value="UniProtKB-KW"/>
</dbReference>
<evidence type="ECO:0000313" key="7">
    <source>
        <dbReference type="Proteomes" id="UP000198807"/>
    </source>
</evidence>
<accession>A0A1H7NLA8</accession>
<evidence type="ECO:0000256" key="2">
    <source>
        <dbReference type="ARBA" id="ARBA00022676"/>
    </source>
</evidence>
<dbReference type="InterPro" id="IPR028098">
    <property type="entry name" value="Glyco_trans_4-like_N"/>
</dbReference>
<sequence>MFRKVMHICLSSGWGGLEMYSPRIIPELRRQGWEVHGLALEGSRVAASLAEAGITPLTMASRGQALLRVGRLLRYLKAHDIRVLHCHKSSDLRLGALLVTLRPSLLLFFTDHMGVTRPKKDPYHRWAYGKVRRLFSISEATRRRNLTAFPLPPERIRRLYLGIDPAPYVPRLINTERQALRDSLDIPPGAVAIGLAGRLTPGKGQGVWIEALARLTARHPALVWHGVLIGGLTAGEGSSEAFVAELRGRVAELGLGERVTFAGFRSDLPRLFEAIDIVCVPSRNEAFGLTVIEAMAAGKAVIGADSGAIPELIDDGTGRLAAPDDPEAWADAIGELTGDAALREHLGEAARQKVNAHFTLKAHVQELVEAYADALKGAS</sequence>
<evidence type="ECO:0000259" key="5">
    <source>
        <dbReference type="Pfam" id="PF13439"/>
    </source>
</evidence>
<dbReference type="Proteomes" id="UP000198807">
    <property type="component" value="Unassembled WGS sequence"/>
</dbReference>
<dbReference type="GO" id="GO:1901135">
    <property type="term" value="P:carbohydrate derivative metabolic process"/>
    <property type="evidence" value="ECO:0007669"/>
    <property type="project" value="UniProtKB-ARBA"/>
</dbReference>
<gene>
    <name evidence="6" type="ORF">SAMN04488129_10850</name>
</gene>
<dbReference type="Gene3D" id="3.40.50.2000">
    <property type="entry name" value="Glycogen Phosphorylase B"/>
    <property type="match status" value="2"/>
</dbReference>
<feature type="domain" description="Glycosyltransferase subfamily 4-like N-terminal" evidence="5">
    <location>
        <begin position="14"/>
        <end position="165"/>
    </location>
</feature>
<evidence type="ECO:0000259" key="4">
    <source>
        <dbReference type="Pfam" id="PF00534"/>
    </source>
</evidence>
<organism evidence="6 7">
    <name type="scientific">Halomonas daqiaonensis</name>
    <dbReference type="NCBI Taxonomy" id="650850"/>
    <lineage>
        <taxon>Bacteria</taxon>
        <taxon>Pseudomonadati</taxon>
        <taxon>Pseudomonadota</taxon>
        <taxon>Gammaproteobacteria</taxon>
        <taxon>Oceanospirillales</taxon>
        <taxon>Halomonadaceae</taxon>
        <taxon>Halomonas</taxon>
    </lineage>
</organism>
<reference evidence="7" key="1">
    <citation type="submission" date="2016-10" db="EMBL/GenBank/DDBJ databases">
        <authorList>
            <person name="Varghese N."/>
            <person name="Submissions S."/>
        </authorList>
    </citation>
    <scope>NUCLEOTIDE SEQUENCE [LARGE SCALE GENOMIC DNA]</scope>
    <source>
        <strain evidence="7">CGMCC 1.9150</strain>
    </source>
</reference>
<dbReference type="STRING" id="650850.SAMN04488129_10850"/>
<dbReference type="Pfam" id="PF13439">
    <property type="entry name" value="Glyco_transf_4"/>
    <property type="match status" value="1"/>
</dbReference>
<keyword evidence="3 6" id="KW-0808">Transferase</keyword>
<feature type="domain" description="Glycosyl transferase family 1" evidence="4">
    <location>
        <begin position="177"/>
        <end position="352"/>
    </location>
</feature>
<dbReference type="AlphaFoldDB" id="A0A1H7NLA8"/>
<dbReference type="PANTHER" id="PTHR12526">
    <property type="entry name" value="GLYCOSYLTRANSFERASE"/>
    <property type="match status" value="1"/>
</dbReference>
<evidence type="ECO:0000256" key="3">
    <source>
        <dbReference type="ARBA" id="ARBA00022679"/>
    </source>
</evidence>
<comment type="similarity">
    <text evidence="1">Belongs to the glycosyltransferase group 1 family. Glycosyltransferase 4 subfamily.</text>
</comment>
<dbReference type="PANTHER" id="PTHR12526:SF640">
    <property type="entry name" value="COLANIC ACID BIOSYNTHESIS GLYCOSYLTRANSFERASE WCAL-RELATED"/>
    <property type="match status" value="1"/>
</dbReference>
<protein>
    <submittedName>
        <fullName evidence="6">Glycosyltransferase involved in cell wall bisynthesis</fullName>
    </submittedName>
</protein>